<accession>A0A2H1VXX9</accession>
<name>A0A2H1VXX9_SPOFR</name>
<proteinExistence type="predicted"/>
<evidence type="ECO:0000313" key="1">
    <source>
        <dbReference type="EMBL" id="SOQ45697.1"/>
    </source>
</evidence>
<sequence>MGILRARLVFSLRDVVIRQQRALKFNVSVLQPLSMKPVNEQTDHLMEYMGNHRRLTAEAPEDLQVCCWPFEGFKLKGFWAIGDSEDWKGVQLL</sequence>
<gene>
    <name evidence="1" type="ORF">SFRICE_037736</name>
</gene>
<dbReference type="EMBL" id="ODYU01005132">
    <property type="protein sequence ID" value="SOQ45697.1"/>
    <property type="molecule type" value="Genomic_DNA"/>
</dbReference>
<reference evidence="1" key="1">
    <citation type="submission" date="2016-07" db="EMBL/GenBank/DDBJ databases">
        <authorList>
            <person name="Bretaudeau A."/>
        </authorList>
    </citation>
    <scope>NUCLEOTIDE SEQUENCE</scope>
    <source>
        <strain evidence="1">Rice</strain>
        <tissue evidence="1">Whole body</tissue>
    </source>
</reference>
<dbReference type="AlphaFoldDB" id="A0A2H1VXX9"/>
<protein>
    <submittedName>
        <fullName evidence="1">SFRICE_037736</fullName>
    </submittedName>
</protein>
<organism evidence="1">
    <name type="scientific">Spodoptera frugiperda</name>
    <name type="common">Fall armyworm</name>
    <dbReference type="NCBI Taxonomy" id="7108"/>
    <lineage>
        <taxon>Eukaryota</taxon>
        <taxon>Metazoa</taxon>
        <taxon>Ecdysozoa</taxon>
        <taxon>Arthropoda</taxon>
        <taxon>Hexapoda</taxon>
        <taxon>Insecta</taxon>
        <taxon>Pterygota</taxon>
        <taxon>Neoptera</taxon>
        <taxon>Endopterygota</taxon>
        <taxon>Lepidoptera</taxon>
        <taxon>Glossata</taxon>
        <taxon>Ditrysia</taxon>
        <taxon>Noctuoidea</taxon>
        <taxon>Noctuidae</taxon>
        <taxon>Amphipyrinae</taxon>
        <taxon>Spodoptera</taxon>
    </lineage>
</organism>